<dbReference type="Pfam" id="PF03008">
    <property type="entry name" value="DUF234"/>
    <property type="match status" value="1"/>
</dbReference>
<dbReference type="Proteomes" id="UP000442619">
    <property type="component" value="Unassembled WGS sequence"/>
</dbReference>
<dbReference type="Pfam" id="PF01637">
    <property type="entry name" value="ATPase_2"/>
    <property type="match status" value="1"/>
</dbReference>
<proteinExistence type="predicted"/>
<accession>A0A844FSZ8</accession>
<dbReference type="GO" id="GO:0005524">
    <property type="term" value="F:ATP binding"/>
    <property type="evidence" value="ECO:0007669"/>
    <property type="project" value="UniProtKB-KW"/>
</dbReference>
<organism evidence="3 4">
    <name type="scientific">Sharpea porci</name>
    <dbReference type="NCBI Taxonomy" id="2652286"/>
    <lineage>
        <taxon>Bacteria</taxon>
        <taxon>Bacillati</taxon>
        <taxon>Bacillota</taxon>
        <taxon>Erysipelotrichia</taxon>
        <taxon>Erysipelotrichales</taxon>
        <taxon>Coprobacillaceae</taxon>
        <taxon>Sharpea</taxon>
    </lineage>
</organism>
<dbReference type="PANTHER" id="PTHR34704">
    <property type="entry name" value="ATPASE"/>
    <property type="match status" value="1"/>
</dbReference>
<name>A0A844FSZ8_9FIRM</name>
<dbReference type="InterPro" id="IPR036390">
    <property type="entry name" value="WH_DNA-bd_sf"/>
</dbReference>
<keyword evidence="3" id="KW-0547">Nucleotide-binding</keyword>
<dbReference type="SUPFAM" id="SSF46785">
    <property type="entry name" value="Winged helix' DNA-binding domain"/>
    <property type="match status" value="1"/>
</dbReference>
<sequence>MFIGRKAELKVLEETYEKKGFQMTIVYGRRRIGKSTLITEFMRDKKASYYMASQSSLEDNVRKWSVQFIEDIIPEMQGVQFQELSTFFQFVARICKDEKIILALDEIPYIAETESSFLSQFQSVIDTILVKTNIYLIICGSAISFMEKEVMSEKSPLFGRRTNQIFLKPFDYLESAQFVPHYTNEEKAIVYGVTGGVAKYLTLFDDSLSLDQNLINNFFTSSGYLYEEPRNLLMQEFRNVHTYNTVIEVMASGANKFNEISDKAHISTASLTYIINNLITVGIVSKVYCMTDIKNKRKIQYRITDGMYNFWYRFVLNGRSSIEFHKGDVYYNAYVKKNLHDFMGDIFENMCQYYLMMQSLNGHIPYMITQVGKWWGVGHDHIPTDIDVVGIDEMGKKAILGECKFRNSLLDQAVYDDLMRKKGLINKKYQEVLFIYFSLSGFSQGVLEGYDKKEVKLVTLDDLYKVT</sequence>
<evidence type="ECO:0000313" key="3">
    <source>
        <dbReference type="EMBL" id="MST88509.1"/>
    </source>
</evidence>
<evidence type="ECO:0000313" key="4">
    <source>
        <dbReference type="Proteomes" id="UP000442619"/>
    </source>
</evidence>
<dbReference type="InterPro" id="IPR011335">
    <property type="entry name" value="Restrct_endonuc-II-like"/>
</dbReference>
<protein>
    <submittedName>
        <fullName evidence="3">ATP-binding protein</fullName>
    </submittedName>
</protein>
<keyword evidence="4" id="KW-1185">Reference proteome</keyword>
<keyword evidence="3" id="KW-0067">ATP-binding</keyword>
<dbReference type="InterPro" id="IPR027417">
    <property type="entry name" value="P-loop_NTPase"/>
</dbReference>
<dbReference type="InterPro" id="IPR004256">
    <property type="entry name" value="DUF234"/>
</dbReference>
<reference evidence="3 4" key="1">
    <citation type="submission" date="2019-08" db="EMBL/GenBank/DDBJ databases">
        <title>In-depth cultivation of the pig gut microbiome towards novel bacterial diversity and tailored functional studies.</title>
        <authorList>
            <person name="Wylensek D."/>
            <person name="Hitch T.C.A."/>
            <person name="Clavel T."/>
        </authorList>
    </citation>
    <scope>NUCLEOTIDE SEQUENCE [LARGE SCALE GENOMIC DNA]</scope>
    <source>
        <strain evidence="3 4">CA-Schmier-601-WT-3</strain>
    </source>
</reference>
<comment type="caution">
    <text evidence="3">The sequence shown here is derived from an EMBL/GenBank/DDBJ whole genome shotgun (WGS) entry which is preliminary data.</text>
</comment>
<dbReference type="SUPFAM" id="SSF52540">
    <property type="entry name" value="P-loop containing nucleoside triphosphate hydrolases"/>
    <property type="match status" value="1"/>
</dbReference>
<dbReference type="AlphaFoldDB" id="A0A844FSZ8"/>
<feature type="domain" description="ATPase" evidence="1">
    <location>
        <begin position="2"/>
        <end position="202"/>
    </location>
</feature>
<feature type="domain" description="DUF234" evidence="2">
    <location>
        <begin position="311"/>
        <end position="407"/>
    </location>
</feature>
<dbReference type="SUPFAM" id="SSF52980">
    <property type="entry name" value="Restriction endonuclease-like"/>
    <property type="match status" value="1"/>
</dbReference>
<dbReference type="EMBL" id="VUNM01000003">
    <property type="protein sequence ID" value="MST88509.1"/>
    <property type="molecule type" value="Genomic_DNA"/>
</dbReference>
<gene>
    <name evidence="3" type="ORF">FYJ79_02750</name>
</gene>
<evidence type="ECO:0000259" key="2">
    <source>
        <dbReference type="Pfam" id="PF03008"/>
    </source>
</evidence>
<dbReference type="Gene3D" id="3.40.50.300">
    <property type="entry name" value="P-loop containing nucleotide triphosphate hydrolases"/>
    <property type="match status" value="1"/>
</dbReference>
<dbReference type="PANTHER" id="PTHR34704:SF1">
    <property type="entry name" value="ATPASE"/>
    <property type="match status" value="1"/>
</dbReference>
<evidence type="ECO:0000259" key="1">
    <source>
        <dbReference type="Pfam" id="PF01637"/>
    </source>
</evidence>
<dbReference type="InterPro" id="IPR011579">
    <property type="entry name" value="ATPase_dom"/>
</dbReference>
<dbReference type="RefSeq" id="WP_154514441.1">
    <property type="nucleotide sequence ID" value="NZ_VUNM01000003.1"/>
</dbReference>